<dbReference type="PANTHER" id="PTHR22901:SF0">
    <property type="entry name" value="SIALATE O-ACETYLESTERASE"/>
    <property type="match status" value="1"/>
</dbReference>
<keyword evidence="4" id="KW-0614">Plasmid</keyword>
<proteinExistence type="predicted"/>
<dbReference type="PANTHER" id="PTHR22901">
    <property type="entry name" value="SIALATE O-ACETYLESTERASE"/>
    <property type="match status" value="1"/>
</dbReference>
<dbReference type="InterPro" id="IPR008979">
    <property type="entry name" value="Galactose-bd-like_sf"/>
</dbReference>
<evidence type="ECO:0000256" key="1">
    <source>
        <dbReference type="ARBA" id="ARBA00022801"/>
    </source>
</evidence>
<dbReference type="InterPro" id="IPR039329">
    <property type="entry name" value="SIAE"/>
</dbReference>
<evidence type="ECO:0000256" key="2">
    <source>
        <dbReference type="SAM" id="SignalP"/>
    </source>
</evidence>
<dbReference type="EMBL" id="CP117418">
    <property type="protein sequence ID" value="WCT79835.1"/>
    <property type="molecule type" value="Genomic_DNA"/>
</dbReference>
<accession>A0ABY7U2V6</accession>
<feature type="domain" description="Sialate O-acetylesterase" evidence="3">
    <location>
        <begin position="428"/>
        <end position="541"/>
    </location>
</feature>
<gene>
    <name evidence="4" type="ORF">PQ457_17360</name>
</gene>
<dbReference type="Gene3D" id="3.40.50.1110">
    <property type="entry name" value="SGNH hydrolase"/>
    <property type="match status" value="2"/>
</dbReference>
<protein>
    <submittedName>
        <fullName evidence="4">Sialate O-acetylesterase</fullName>
    </submittedName>
</protein>
<keyword evidence="1" id="KW-0378">Hydrolase</keyword>
<keyword evidence="2" id="KW-0732">Signal</keyword>
<dbReference type="SUPFAM" id="SSF49785">
    <property type="entry name" value="Galactose-binding domain-like"/>
    <property type="match status" value="1"/>
</dbReference>
<evidence type="ECO:0000313" key="5">
    <source>
        <dbReference type="Proteomes" id="UP001218231"/>
    </source>
</evidence>
<evidence type="ECO:0000259" key="3">
    <source>
        <dbReference type="Pfam" id="PF03629"/>
    </source>
</evidence>
<evidence type="ECO:0000313" key="4">
    <source>
        <dbReference type="EMBL" id="WCT79835.1"/>
    </source>
</evidence>
<dbReference type="InterPro" id="IPR005181">
    <property type="entry name" value="SASA"/>
</dbReference>
<dbReference type="InterPro" id="IPR036514">
    <property type="entry name" value="SGNH_hydro_sf"/>
</dbReference>
<feature type="chain" id="PRO_5045858780" evidence="2">
    <location>
        <begin position="32"/>
        <end position="644"/>
    </location>
</feature>
<dbReference type="Pfam" id="PF03629">
    <property type="entry name" value="SASA"/>
    <property type="match status" value="1"/>
</dbReference>
<reference evidence="4 5" key="1">
    <citation type="submission" date="2023-02" db="EMBL/GenBank/DDBJ databases">
        <title>Genome sequence of Novosphingobium humi KACC 19094.</title>
        <authorList>
            <person name="Kim S."/>
            <person name="Heo J."/>
            <person name="Kwon S.-W."/>
        </authorList>
    </citation>
    <scope>NUCLEOTIDE SEQUENCE [LARGE SCALE GENOMIC DNA]</scope>
    <source>
        <strain evidence="4 5">KACC 19094</strain>
        <plasmid evidence="4 5">unnamed1</plasmid>
    </source>
</reference>
<sequence>MSGGAAPKAKARYWRLAAVLAFAASGHAAQAASLTLSPVWGDHGVIQREAPVVVAGTAAPGAQVRAMLGDAEAQARADRTGHFALTFPARQASETPVDLTVEAGGEKILRHDLLVGDVWLCSGQSNMEFPVARALNGGMEAAMSQDPQLRLLTIPQAISFAPKDDFARPVAWQAAGRESVIGFSAACYFMLRDLRKALKVPMGAIHSSWGGSQIRPWLSPEAGLALYGSAEMASIKHFENDPLAAVTAFSPRWEAWYRGATGGSQPWLQPDTLSWQPVPSIKGWLAWEGTPLAAKPLGTVWLRRQVTLSREQAAAGAVLALGVLDDMDVTYVNGRVVGNSFGWDYQREYRLPPAYLHEGVNEIMVAVTNTYGNGGFASSADKLALRIAGGQAMPLGDGWRFSISGAGTNPPRTPWDANAGIGVMHNRMIAPLGAFALKGAVWYQGESDVDTPGYADRLKALIAGWRRQFGAKLAVEIVQLANYGPVRQTPGASTWAALRDDQRRVAAADPQAALVSAIDIGERTDIHPANKPLLGKRLALAARGVAMPMPVDARREAGAIRIRFSGIEGGLQAWSAPGPIGFELCDGAGQCRYAAARADGDSVILADDGKPVAQVRYAWADSPVVNLFDGRAMPVPGFALPVMP</sequence>
<dbReference type="Proteomes" id="UP001218231">
    <property type="component" value="Plasmid unnamed1"/>
</dbReference>
<keyword evidence="5" id="KW-1185">Reference proteome</keyword>
<dbReference type="RefSeq" id="WP_273620107.1">
    <property type="nucleotide sequence ID" value="NZ_CP117418.1"/>
</dbReference>
<dbReference type="SUPFAM" id="SSF52266">
    <property type="entry name" value="SGNH hydrolase"/>
    <property type="match status" value="1"/>
</dbReference>
<name>A0ABY7U2V6_9SPHN</name>
<organism evidence="4 5">
    <name type="scientific">Novosphingobium humi</name>
    <dbReference type="NCBI Taxonomy" id="2282397"/>
    <lineage>
        <taxon>Bacteria</taxon>
        <taxon>Pseudomonadati</taxon>
        <taxon>Pseudomonadota</taxon>
        <taxon>Alphaproteobacteria</taxon>
        <taxon>Sphingomonadales</taxon>
        <taxon>Sphingomonadaceae</taxon>
        <taxon>Novosphingobium</taxon>
    </lineage>
</organism>
<geneLocation type="plasmid" evidence="4 5">
    <name>unnamed1</name>
</geneLocation>
<feature type="signal peptide" evidence="2">
    <location>
        <begin position="1"/>
        <end position="31"/>
    </location>
</feature>